<evidence type="ECO:0000259" key="18">
    <source>
        <dbReference type="PROSITE" id="PS50011"/>
    </source>
</evidence>
<dbReference type="GO" id="GO:0004674">
    <property type="term" value="F:protein serine/threonine kinase activity"/>
    <property type="evidence" value="ECO:0007669"/>
    <property type="project" value="UniProtKB-KW"/>
</dbReference>
<dbReference type="InterPro" id="IPR001245">
    <property type="entry name" value="Ser-Thr/Tyr_kinase_cat_dom"/>
</dbReference>
<dbReference type="PANTHER" id="PTHR27002">
    <property type="entry name" value="RECEPTOR-LIKE SERINE/THREONINE-PROTEIN KINASE SD1-8"/>
    <property type="match status" value="1"/>
</dbReference>
<keyword evidence="7 15" id="KW-0547">Nucleotide-binding</keyword>
<evidence type="ECO:0000256" key="14">
    <source>
        <dbReference type="ARBA" id="ARBA00048679"/>
    </source>
</evidence>
<dbReference type="Pfam" id="PF00954">
    <property type="entry name" value="S_locus_glycop"/>
    <property type="match status" value="1"/>
</dbReference>
<keyword evidence="10" id="KW-1015">Disulfide bond</keyword>
<evidence type="ECO:0000256" key="5">
    <source>
        <dbReference type="ARBA" id="ARBA00022679"/>
    </source>
</evidence>
<feature type="chain" id="PRO_5002367369" description="non-specific serine/threonine protein kinase" evidence="17">
    <location>
        <begin position="23"/>
        <end position="1739"/>
    </location>
</feature>
<dbReference type="FunFam" id="1.10.510.10:FF:000060">
    <property type="entry name" value="G-type lectin S-receptor-like serine/threonine-protein kinase"/>
    <property type="match status" value="3"/>
</dbReference>
<dbReference type="InterPro" id="IPR008271">
    <property type="entry name" value="Ser/Thr_kinase_AS"/>
</dbReference>
<keyword evidence="22" id="KW-1185">Reference proteome</keyword>
<dbReference type="FunFam" id="3.30.200.20:FF:001238">
    <property type="entry name" value="Os08g0179000 protein"/>
    <property type="match status" value="1"/>
</dbReference>
<feature type="signal peptide" evidence="17">
    <location>
        <begin position="1"/>
        <end position="22"/>
    </location>
</feature>
<dbReference type="eggNOG" id="ENOG502QSWF">
    <property type="taxonomic scope" value="Eukaryota"/>
</dbReference>
<evidence type="ECO:0000256" key="4">
    <source>
        <dbReference type="ARBA" id="ARBA00022527"/>
    </source>
</evidence>
<dbReference type="PROSITE" id="PS50948">
    <property type="entry name" value="PAN"/>
    <property type="match status" value="2"/>
</dbReference>
<dbReference type="CDD" id="cd14066">
    <property type="entry name" value="STKc_IRAK"/>
    <property type="match status" value="2"/>
</dbReference>
<dbReference type="InterPro" id="IPR011009">
    <property type="entry name" value="Kinase-like_dom_sf"/>
</dbReference>
<protein>
    <recommendedName>
        <fullName evidence="2">non-specific serine/threonine protein kinase</fullName>
        <ecNumber evidence="2">2.7.11.1</ecNumber>
    </recommendedName>
</protein>
<comment type="subcellular location">
    <subcellularLocation>
        <location evidence="1">Cell membrane</location>
        <topology evidence="1">Single-pass type I membrane protein</topology>
    </subcellularLocation>
</comment>
<feature type="domain" description="Protein kinase" evidence="18">
    <location>
        <begin position="496"/>
        <end position="774"/>
    </location>
</feature>
<organism evidence="21">
    <name type="scientific">Oryza punctata</name>
    <name type="common">Red rice</name>
    <dbReference type="NCBI Taxonomy" id="4537"/>
    <lineage>
        <taxon>Eukaryota</taxon>
        <taxon>Viridiplantae</taxon>
        <taxon>Streptophyta</taxon>
        <taxon>Embryophyta</taxon>
        <taxon>Tracheophyta</taxon>
        <taxon>Spermatophyta</taxon>
        <taxon>Magnoliopsida</taxon>
        <taxon>Liliopsida</taxon>
        <taxon>Poales</taxon>
        <taxon>Poaceae</taxon>
        <taxon>BOP clade</taxon>
        <taxon>Oryzoideae</taxon>
        <taxon>Oryzeae</taxon>
        <taxon>Oryzinae</taxon>
        <taxon>Oryza</taxon>
    </lineage>
</organism>
<dbReference type="Gene3D" id="1.10.510.10">
    <property type="entry name" value="Transferase(Phosphotransferase) domain 1"/>
    <property type="match status" value="3"/>
</dbReference>
<dbReference type="GO" id="GO:0005886">
    <property type="term" value="C:plasma membrane"/>
    <property type="evidence" value="ECO:0007669"/>
    <property type="project" value="UniProtKB-SubCell"/>
</dbReference>
<keyword evidence="3" id="KW-1003">Cell membrane</keyword>
<proteinExistence type="predicted"/>
<evidence type="ECO:0000256" key="3">
    <source>
        <dbReference type="ARBA" id="ARBA00022475"/>
    </source>
</evidence>
<keyword evidence="16" id="KW-0472">Membrane</keyword>
<evidence type="ECO:0000313" key="22">
    <source>
        <dbReference type="Proteomes" id="UP000026962"/>
    </source>
</evidence>
<keyword evidence="6 17" id="KW-0732">Signal</keyword>
<dbReference type="InterPro" id="IPR036426">
    <property type="entry name" value="Bulb-type_lectin_dom_sf"/>
</dbReference>
<dbReference type="Pfam" id="PF08276">
    <property type="entry name" value="PAN_2"/>
    <property type="match status" value="2"/>
</dbReference>
<keyword evidence="16" id="KW-0812">Transmembrane</keyword>
<dbReference type="CDD" id="cd01098">
    <property type="entry name" value="PAN_AP_plant"/>
    <property type="match status" value="2"/>
</dbReference>
<keyword evidence="12" id="KW-0325">Glycoprotein</keyword>
<dbReference type="InterPro" id="IPR017441">
    <property type="entry name" value="Protein_kinase_ATP_BS"/>
</dbReference>
<dbReference type="SMART" id="SM00473">
    <property type="entry name" value="PAN_AP"/>
    <property type="match status" value="2"/>
</dbReference>
<dbReference type="FunFam" id="3.30.200.20:FF:000195">
    <property type="entry name" value="G-type lectin S-receptor-like serine/threonine-protein kinase"/>
    <property type="match status" value="1"/>
</dbReference>
<accession>A0A0E0M482</accession>
<dbReference type="EC" id="2.7.11.1" evidence="2"/>
<dbReference type="SUPFAM" id="SSF56112">
    <property type="entry name" value="Protein kinase-like (PK-like)"/>
    <property type="match status" value="3"/>
</dbReference>
<evidence type="ECO:0000256" key="10">
    <source>
        <dbReference type="ARBA" id="ARBA00023157"/>
    </source>
</evidence>
<dbReference type="Gene3D" id="3.30.200.20">
    <property type="entry name" value="Phosphorylase Kinase, domain 1"/>
    <property type="match status" value="3"/>
</dbReference>
<dbReference type="InterPro" id="IPR003609">
    <property type="entry name" value="Pan_app"/>
</dbReference>
<feature type="domain" description="Protein kinase" evidence="18">
    <location>
        <begin position="1428"/>
        <end position="1705"/>
    </location>
</feature>
<evidence type="ECO:0000256" key="17">
    <source>
        <dbReference type="SAM" id="SignalP"/>
    </source>
</evidence>
<evidence type="ECO:0000256" key="16">
    <source>
        <dbReference type="SAM" id="Phobius"/>
    </source>
</evidence>
<evidence type="ECO:0000256" key="7">
    <source>
        <dbReference type="ARBA" id="ARBA00022741"/>
    </source>
</evidence>
<evidence type="ECO:0000259" key="19">
    <source>
        <dbReference type="PROSITE" id="PS50927"/>
    </source>
</evidence>
<feature type="domain" description="Apple" evidence="20">
    <location>
        <begin position="343"/>
        <end position="435"/>
    </location>
</feature>
<evidence type="ECO:0000256" key="6">
    <source>
        <dbReference type="ARBA" id="ARBA00022729"/>
    </source>
</evidence>
<dbReference type="SMART" id="SM00220">
    <property type="entry name" value="S_TKc"/>
    <property type="match status" value="3"/>
</dbReference>
<dbReference type="SMART" id="SM00108">
    <property type="entry name" value="B_lectin"/>
    <property type="match status" value="2"/>
</dbReference>
<feature type="binding site" evidence="15">
    <location>
        <position position="1455"/>
    </location>
    <ligand>
        <name>ATP</name>
        <dbReference type="ChEBI" id="CHEBI:30616"/>
    </ligand>
</feature>
<reference evidence="21" key="1">
    <citation type="submission" date="2015-04" db="UniProtKB">
        <authorList>
            <consortium name="EnsemblPlants"/>
        </authorList>
    </citation>
    <scope>IDENTIFICATION</scope>
</reference>
<dbReference type="Pfam" id="PF07714">
    <property type="entry name" value="PK_Tyr_Ser-Thr"/>
    <property type="match status" value="2"/>
</dbReference>
<dbReference type="PROSITE" id="PS50011">
    <property type="entry name" value="PROTEIN_KINASE_DOM"/>
    <property type="match status" value="3"/>
</dbReference>
<evidence type="ECO:0000256" key="8">
    <source>
        <dbReference type="ARBA" id="ARBA00022777"/>
    </source>
</evidence>
<dbReference type="PANTHER" id="PTHR27002:SF1095">
    <property type="entry name" value="G-TYPE LECTIN S-RECEPTOR-LIKE SERINE_THREONINE-PROTEIN KINASE RKS1"/>
    <property type="match status" value="1"/>
</dbReference>
<dbReference type="PROSITE" id="PS00107">
    <property type="entry name" value="PROTEIN_KINASE_ATP"/>
    <property type="match status" value="2"/>
</dbReference>
<dbReference type="CDD" id="cd00028">
    <property type="entry name" value="B_lectin"/>
    <property type="match status" value="2"/>
</dbReference>
<evidence type="ECO:0000256" key="1">
    <source>
        <dbReference type="ARBA" id="ARBA00004251"/>
    </source>
</evidence>
<dbReference type="GO" id="GO:0005524">
    <property type="term" value="F:ATP binding"/>
    <property type="evidence" value="ECO:0007669"/>
    <property type="project" value="UniProtKB-UniRule"/>
</dbReference>
<evidence type="ECO:0000256" key="12">
    <source>
        <dbReference type="ARBA" id="ARBA00023180"/>
    </source>
</evidence>
<feature type="domain" description="Bulb-type lectin" evidence="19">
    <location>
        <begin position="1124"/>
        <end position="1263"/>
    </location>
</feature>
<feature type="domain" description="Apple" evidence="20">
    <location>
        <begin position="1301"/>
        <end position="1384"/>
    </location>
</feature>
<dbReference type="Gene3D" id="2.90.10.10">
    <property type="entry name" value="Bulb-type lectin domain"/>
    <property type="match status" value="2"/>
</dbReference>
<comment type="catalytic activity">
    <reaction evidence="13">
        <text>L-threonyl-[protein] + ATP = O-phospho-L-threonyl-[protein] + ADP + H(+)</text>
        <dbReference type="Rhea" id="RHEA:46608"/>
        <dbReference type="Rhea" id="RHEA-COMP:11060"/>
        <dbReference type="Rhea" id="RHEA-COMP:11605"/>
        <dbReference type="ChEBI" id="CHEBI:15378"/>
        <dbReference type="ChEBI" id="CHEBI:30013"/>
        <dbReference type="ChEBI" id="CHEBI:30616"/>
        <dbReference type="ChEBI" id="CHEBI:61977"/>
        <dbReference type="ChEBI" id="CHEBI:456216"/>
        <dbReference type="EC" id="2.7.11.1"/>
    </reaction>
</comment>
<keyword evidence="11" id="KW-0675">Receptor</keyword>
<feature type="domain" description="Bulb-type lectin" evidence="19">
    <location>
        <begin position="23"/>
        <end position="153"/>
    </location>
</feature>
<evidence type="ECO:0000313" key="21">
    <source>
        <dbReference type="EnsemblPlants" id="OPUNC09G17170.2"/>
    </source>
</evidence>
<sequence length="1739" mass="191296">MNWISFNYLTTAILLLLPACVADDQLVPGKPLSVGSTAISNGGAFTLGFFSPTNSTSSSLYLGIWYNDISPLTVVWVANRETPVKNGHGGSSSAPSLTLSNTSDLVLADGDGRVLWTTNITIAASSPAVAVLMNTGNLVVRSPNGTTLWQSFDHPTDTYLPGMKIGINYRTRAGEHLLSWNGPGDPSPGSFSFGGDPDTFLQLFIWNQSRPYWRSAVWTGSPIPSQLMVNGSSLMYLSVVDANDEIYLSFGISDRAPRTRYVLTNSGKLQVLTWDGGASKWNKLGEVPSECERYGYCGPYGYCHYSEAAPTCECLDGFEPMSTEEWSNGQFSRGCRRMEELRCGSGGGEFLAMQGMQLPDKFLRVRNKTLHECEAECAGNCSCTAYAYTNLSSSSSEKRDATRCLVWIGELIDTQKRNAVKIAVPVLVSMLIITCICLSWFCIFSGKKGSVKKHKKAQVQAVLTATALQLEEASTTHDHEFPFVNFDDIVTATNNFSKSFMIGQGGFGKVYKGIVQGGQEVAVKRLSRDSDQGIVEFRNEVTLIAKLQHRNLVRLLGYCVEGHEKLLIYEYLPNKSLDAAIFKSGKDAVLDWPARFKIIKGVARGLVYLHHDSRLTIIHRDLKTSNVLLDSEMRPKIADFGMARIFGDNQQNANTRRVVGTYGYMAPEYAMEGIFSVKTDVYSFGVLLLEVISGLKISNIDRIMDFPNLIVYAWSLWMEGKAKDMVDLNITESCILGEALLCIHVGLLCVQENPDDRPLMSSVVSLLENGSTTLPTPNQPAYFAPRNNGLANQRRDNIFNSRNEMTLTGVIGGREVAIKRLSRCSEQGVVEFRNEVLLIAKLQHRNLVRLVGCSIEGDEKLLIYEFMANKILDASLFSLLYLHQDSRLTVIHRDLKASNILLDTEMNPKISDFGMARIFGDNQQNGVTRRVVGTYGYMAPEYAMGGIFSMKSDVYSFGVLLLEIVSGSRISSTDFIEDFPNLSIYAWNLWNEGKAKNMIDPSIVASCLDEVMLCIHAGLLCVQENLNDRPLMSSVMFILENGSNSLPAPNRPAYFAQRDIEMEQPRDDTQNSNNTVTQSWRDDRVLRGGQGQVSSSSMDWPASTCIAILLFVFLISWPSLCASDDRLAIGKTLSPGSTLVSDGGAFAMGFFSPSSNSTNTTSSGLYLGIWYNNIPKLTVVWVADQAAPIADHPSSPASTLAVASDGNLVLSDGATGRVLWRTNVTAGVNSSASGGGGAVAVLANSGNLVLRLSDGTALWETFDHPGNAFLPGMKIGVTYRTRGGVRLVSWKGATDPEVVRCGDGFVAVANLKLPDWYLHVGNRSYDECAAECRRNCSCVAYAYANLTGSSKRDSTRCLVWGGDLVDMEKVVGTWGDFEIIKKKYGENNKKRALRVLSISDELGQEIPAKDLEFPFVEYDKILVATDNFSEASLIGKGGFGKVYKGLLDGREVAVKRLSSWSEQGIVEFRNEVVLIAKLQHRNLVRLVGCSIEGDEKLLIYEYMPNKSLDASLFKGKRKSVLDWSTRFKIVKGVARGLLYLHQDSRLTIIHRDLKASNILLDAEMNPKISDFGMARIFGNNQQKEVTKRVVGTYGYMAPEYAMGGIFSMKSDVYSFGVLLLEIVSGSMISSIDLIEDSPNLPVYAWNLWSEGKAEIMIDSTITGNCLLDEVILCIHVALLCVQENLNDRPLMSDVVLILEKGSKSLPAPNRPAYFAQRNNNEVEQGRNGSQGAQNSNNTL</sequence>
<keyword evidence="8" id="KW-0418">Kinase</keyword>
<evidence type="ECO:0000256" key="11">
    <source>
        <dbReference type="ARBA" id="ARBA00023170"/>
    </source>
</evidence>
<dbReference type="Proteomes" id="UP000026962">
    <property type="component" value="Chromosome 9"/>
</dbReference>
<feature type="transmembrane region" description="Helical" evidence="16">
    <location>
        <begin position="422"/>
        <end position="446"/>
    </location>
</feature>
<dbReference type="HOGENOM" id="CLU_000288_178_6_1"/>
<keyword evidence="4" id="KW-0723">Serine/threonine-protein kinase</keyword>
<dbReference type="Gramene" id="OPUNC09G17170.2">
    <property type="protein sequence ID" value="OPUNC09G17170.2"/>
    <property type="gene ID" value="OPUNC09G17170"/>
</dbReference>
<dbReference type="SUPFAM" id="SSF51110">
    <property type="entry name" value="alpha-D-mannose-specific plant lectins"/>
    <property type="match status" value="2"/>
</dbReference>
<dbReference type="EnsemblPlants" id="OPUNC09G17170.2">
    <property type="protein sequence ID" value="OPUNC09G17170.2"/>
    <property type="gene ID" value="OPUNC09G17170"/>
</dbReference>
<comment type="catalytic activity">
    <reaction evidence="14">
        <text>L-seryl-[protein] + ATP = O-phospho-L-seryl-[protein] + ADP + H(+)</text>
        <dbReference type="Rhea" id="RHEA:17989"/>
        <dbReference type="Rhea" id="RHEA-COMP:9863"/>
        <dbReference type="Rhea" id="RHEA-COMP:11604"/>
        <dbReference type="ChEBI" id="CHEBI:15378"/>
        <dbReference type="ChEBI" id="CHEBI:29999"/>
        <dbReference type="ChEBI" id="CHEBI:30616"/>
        <dbReference type="ChEBI" id="CHEBI:83421"/>
        <dbReference type="ChEBI" id="CHEBI:456216"/>
        <dbReference type="EC" id="2.7.11.1"/>
    </reaction>
</comment>
<name>A0A0E0M482_ORYPU</name>
<dbReference type="Pfam" id="PF01453">
    <property type="entry name" value="B_lectin"/>
    <property type="match status" value="2"/>
</dbReference>
<reference evidence="21" key="2">
    <citation type="submission" date="2018-05" db="EMBL/GenBank/DDBJ databases">
        <title>OpunRS2 (Oryza punctata Reference Sequence Version 2).</title>
        <authorList>
            <person name="Zhang J."/>
            <person name="Kudrna D."/>
            <person name="Lee S."/>
            <person name="Talag J."/>
            <person name="Welchert J."/>
            <person name="Wing R.A."/>
        </authorList>
    </citation>
    <scope>NUCLEOTIDE SEQUENCE [LARGE SCALE GENOMIC DNA]</scope>
</reference>
<dbReference type="InterPro" id="IPR001480">
    <property type="entry name" value="Bulb-type_lectin_dom"/>
</dbReference>
<dbReference type="InterPro" id="IPR000858">
    <property type="entry name" value="S_locus_glycoprot_dom"/>
</dbReference>
<keyword evidence="9 15" id="KW-0067">ATP-binding</keyword>
<dbReference type="Pfam" id="PF00069">
    <property type="entry name" value="Pkinase"/>
    <property type="match status" value="1"/>
</dbReference>
<dbReference type="STRING" id="4537.A0A0E0M482"/>
<evidence type="ECO:0000256" key="13">
    <source>
        <dbReference type="ARBA" id="ARBA00047899"/>
    </source>
</evidence>
<keyword evidence="16" id="KW-1133">Transmembrane helix</keyword>
<dbReference type="GO" id="GO:0048544">
    <property type="term" value="P:recognition of pollen"/>
    <property type="evidence" value="ECO:0007669"/>
    <property type="project" value="InterPro"/>
</dbReference>
<feature type="binding site" evidence="15">
    <location>
        <position position="524"/>
    </location>
    <ligand>
        <name>ATP</name>
        <dbReference type="ChEBI" id="CHEBI:30616"/>
    </ligand>
</feature>
<evidence type="ECO:0000259" key="20">
    <source>
        <dbReference type="PROSITE" id="PS50948"/>
    </source>
</evidence>
<dbReference type="OMA" id="HECEAEC"/>
<dbReference type="PROSITE" id="PS00108">
    <property type="entry name" value="PROTEIN_KINASE_ST"/>
    <property type="match status" value="3"/>
</dbReference>
<dbReference type="GO" id="GO:0051707">
    <property type="term" value="P:response to other organism"/>
    <property type="evidence" value="ECO:0007669"/>
    <property type="project" value="UniProtKB-ARBA"/>
</dbReference>
<feature type="domain" description="Protein kinase" evidence="18">
    <location>
        <begin position="784"/>
        <end position="1101"/>
    </location>
</feature>
<evidence type="ECO:0000256" key="2">
    <source>
        <dbReference type="ARBA" id="ARBA00012513"/>
    </source>
</evidence>
<evidence type="ECO:0000256" key="15">
    <source>
        <dbReference type="PROSITE-ProRule" id="PRU10141"/>
    </source>
</evidence>
<keyword evidence="5" id="KW-0808">Transferase</keyword>
<evidence type="ECO:0000256" key="9">
    <source>
        <dbReference type="ARBA" id="ARBA00022840"/>
    </source>
</evidence>
<dbReference type="FunFam" id="2.90.10.30:FF:000003">
    <property type="entry name" value="Os04g0303100 protein"/>
    <property type="match status" value="1"/>
</dbReference>
<dbReference type="PROSITE" id="PS50927">
    <property type="entry name" value="BULB_LECTIN"/>
    <property type="match status" value="2"/>
</dbReference>
<dbReference type="InterPro" id="IPR000719">
    <property type="entry name" value="Prot_kinase_dom"/>
</dbReference>
<dbReference type="CDD" id="cd00053">
    <property type="entry name" value="EGF"/>
    <property type="match status" value="1"/>
</dbReference>